<name>A0A5B7J9J1_PORTR</name>
<sequence length="36" mass="3883">MTHQCYGQKNRLPGDLGLGAGSVAAMCPKVSHREIR</sequence>
<gene>
    <name evidence="1" type="ORF">E2C01_088535</name>
</gene>
<keyword evidence="2" id="KW-1185">Reference proteome</keyword>
<reference evidence="1 2" key="1">
    <citation type="submission" date="2019-05" db="EMBL/GenBank/DDBJ databases">
        <title>Another draft genome of Portunus trituberculatus and its Hox gene families provides insights of decapod evolution.</title>
        <authorList>
            <person name="Jeong J.-H."/>
            <person name="Song I."/>
            <person name="Kim S."/>
            <person name="Choi T."/>
            <person name="Kim D."/>
            <person name="Ryu S."/>
            <person name="Kim W."/>
        </authorList>
    </citation>
    <scope>NUCLEOTIDE SEQUENCE [LARGE SCALE GENOMIC DNA]</scope>
    <source>
        <tissue evidence="1">Muscle</tissue>
    </source>
</reference>
<evidence type="ECO:0000313" key="1">
    <source>
        <dbReference type="EMBL" id="MPC93410.1"/>
    </source>
</evidence>
<dbReference type="Proteomes" id="UP000324222">
    <property type="component" value="Unassembled WGS sequence"/>
</dbReference>
<dbReference type="AlphaFoldDB" id="A0A5B7J9J1"/>
<accession>A0A5B7J9J1</accession>
<protein>
    <submittedName>
        <fullName evidence="1">Uncharacterized protein</fullName>
    </submittedName>
</protein>
<organism evidence="1 2">
    <name type="scientific">Portunus trituberculatus</name>
    <name type="common">Swimming crab</name>
    <name type="synonym">Neptunus trituberculatus</name>
    <dbReference type="NCBI Taxonomy" id="210409"/>
    <lineage>
        <taxon>Eukaryota</taxon>
        <taxon>Metazoa</taxon>
        <taxon>Ecdysozoa</taxon>
        <taxon>Arthropoda</taxon>
        <taxon>Crustacea</taxon>
        <taxon>Multicrustacea</taxon>
        <taxon>Malacostraca</taxon>
        <taxon>Eumalacostraca</taxon>
        <taxon>Eucarida</taxon>
        <taxon>Decapoda</taxon>
        <taxon>Pleocyemata</taxon>
        <taxon>Brachyura</taxon>
        <taxon>Eubrachyura</taxon>
        <taxon>Portunoidea</taxon>
        <taxon>Portunidae</taxon>
        <taxon>Portuninae</taxon>
        <taxon>Portunus</taxon>
    </lineage>
</organism>
<dbReference type="EMBL" id="VSRR010094805">
    <property type="protein sequence ID" value="MPC93410.1"/>
    <property type="molecule type" value="Genomic_DNA"/>
</dbReference>
<proteinExistence type="predicted"/>
<evidence type="ECO:0000313" key="2">
    <source>
        <dbReference type="Proteomes" id="UP000324222"/>
    </source>
</evidence>
<comment type="caution">
    <text evidence="1">The sequence shown here is derived from an EMBL/GenBank/DDBJ whole genome shotgun (WGS) entry which is preliminary data.</text>
</comment>